<evidence type="ECO:0008006" key="4">
    <source>
        <dbReference type="Google" id="ProtNLM"/>
    </source>
</evidence>
<protein>
    <recommendedName>
        <fullName evidence="4">YtkA-like domain-containing protein</fullName>
    </recommendedName>
</protein>
<dbReference type="AlphaFoldDB" id="A0A9X3ERY4"/>
<dbReference type="Proteomes" id="UP001150924">
    <property type="component" value="Unassembled WGS sequence"/>
</dbReference>
<reference evidence="2" key="1">
    <citation type="submission" date="2022-11" db="EMBL/GenBank/DDBJ databases">
        <title>Minimal conservation of predation-associated metabolite biosynthetic gene clusters underscores biosynthetic potential of Myxococcota including descriptions for ten novel species: Archangium lansinium sp. nov., Myxococcus landrumus sp. nov., Nannocystis bai.</title>
        <authorList>
            <person name="Ahearne A."/>
            <person name="Stevens C."/>
            <person name="Phillips K."/>
        </authorList>
    </citation>
    <scope>NUCLEOTIDE SEQUENCE</scope>
    <source>
        <strain evidence="2">Na p29</strain>
    </source>
</reference>
<keyword evidence="3" id="KW-1185">Reference proteome</keyword>
<gene>
    <name evidence="2" type="ORF">OV079_27405</name>
</gene>
<dbReference type="RefSeq" id="WP_267771885.1">
    <property type="nucleotide sequence ID" value="NZ_JAPNKE010000002.1"/>
</dbReference>
<name>A0A9X3ERY4_9BACT</name>
<accession>A0A9X3ERY4</accession>
<organism evidence="2 3">
    <name type="scientific">Nannocystis pusilla</name>
    <dbReference type="NCBI Taxonomy" id="889268"/>
    <lineage>
        <taxon>Bacteria</taxon>
        <taxon>Pseudomonadati</taxon>
        <taxon>Myxococcota</taxon>
        <taxon>Polyangia</taxon>
        <taxon>Nannocystales</taxon>
        <taxon>Nannocystaceae</taxon>
        <taxon>Nannocystis</taxon>
    </lineage>
</organism>
<feature type="region of interest" description="Disordered" evidence="1">
    <location>
        <begin position="48"/>
        <end position="77"/>
    </location>
</feature>
<feature type="region of interest" description="Disordered" evidence="1">
    <location>
        <begin position="97"/>
        <end position="118"/>
    </location>
</feature>
<evidence type="ECO:0000313" key="2">
    <source>
        <dbReference type="EMBL" id="MCY1009227.1"/>
    </source>
</evidence>
<comment type="caution">
    <text evidence="2">The sequence shown here is derived from an EMBL/GenBank/DDBJ whole genome shotgun (WGS) entry which is preliminary data.</text>
</comment>
<sequence length="158" mass="17334">MLIRSAFCLLLGTFSWDCNPDTDKEPFTRPDVPVDTVNGYFEVEVAPEEGTDWPPWGKGPTTLAADVRPGPDPAPTDDPWILARLPVEPPYTLEVRAPVREADGRTAPPPAATSLDDDGRHWQLDGLDLSAPGVWSIEVELRSDGGLVDTVELRFEVE</sequence>
<evidence type="ECO:0000313" key="3">
    <source>
        <dbReference type="Proteomes" id="UP001150924"/>
    </source>
</evidence>
<proteinExistence type="predicted"/>
<evidence type="ECO:0000256" key="1">
    <source>
        <dbReference type="SAM" id="MobiDB-lite"/>
    </source>
</evidence>
<dbReference type="EMBL" id="JAPNKE010000002">
    <property type="protein sequence ID" value="MCY1009227.1"/>
    <property type="molecule type" value="Genomic_DNA"/>
</dbReference>